<keyword evidence="4" id="KW-0206">Cytoskeleton</keyword>
<evidence type="ECO:0000256" key="1">
    <source>
        <dbReference type="ARBA" id="ARBA00004245"/>
    </source>
</evidence>
<dbReference type="EMBL" id="NIVC01004405">
    <property type="protein sequence ID" value="PAA47574.1"/>
    <property type="molecule type" value="Genomic_DNA"/>
</dbReference>
<dbReference type="Gene3D" id="1.20.5.520">
    <property type="entry name" value="Single helix bin"/>
    <property type="match status" value="2"/>
</dbReference>
<name>A0A267DFY6_9PLAT</name>
<dbReference type="InterPro" id="IPR038386">
    <property type="entry name" value="Beta-thymosin_sf"/>
</dbReference>
<proteinExistence type="inferred from homology"/>
<evidence type="ECO:0000256" key="3">
    <source>
        <dbReference type="ARBA" id="ARBA00022490"/>
    </source>
</evidence>
<dbReference type="OrthoDB" id="2151618at2759"/>
<keyword evidence="3" id="KW-0963">Cytoplasm</keyword>
<dbReference type="GO" id="GO:0003785">
    <property type="term" value="F:actin monomer binding"/>
    <property type="evidence" value="ECO:0007669"/>
    <property type="project" value="InterPro"/>
</dbReference>
<dbReference type="GO" id="GO:0005829">
    <property type="term" value="C:cytosol"/>
    <property type="evidence" value="ECO:0007669"/>
    <property type="project" value="TreeGrafter"/>
</dbReference>
<evidence type="ECO:0000313" key="9">
    <source>
        <dbReference type="Proteomes" id="UP000215902"/>
    </source>
</evidence>
<evidence type="ECO:0000313" key="6">
    <source>
        <dbReference type="EMBL" id="PAA47574.1"/>
    </source>
</evidence>
<dbReference type="AlphaFoldDB" id="A0A267DFY6"/>
<comment type="subcellular location">
    <subcellularLocation>
        <location evidence="1">Cytoplasm</location>
        <location evidence="1">Cytoskeleton</location>
    </subcellularLocation>
</comment>
<evidence type="ECO:0000313" key="7">
    <source>
        <dbReference type="EMBL" id="PAA70255.1"/>
    </source>
</evidence>
<dbReference type="Proteomes" id="UP000215902">
    <property type="component" value="Unassembled WGS sequence"/>
</dbReference>
<protein>
    <recommendedName>
        <fullName evidence="10">Thymosin beta</fullName>
    </recommendedName>
</protein>
<evidence type="ECO:0000256" key="4">
    <source>
        <dbReference type="ARBA" id="ARBA00023212"/>
    </source>
</evidence>
<dbReference type="InterPro" id="IPR001152">
    <property type="entry name" value="Beta-thymosin"/>
</dbReference>
<dbReference type="STRING" id="282301.A0A267DFY6"/>
<dbReference type="SMART" id="SM00152">
    <property type="entry name" value="THY"/>
    <property type="match status" value="2"/>
</dbReference>
<comment type="caution">
    <text evidence="6">The sequence shown here is derived from an EMBL/GenBank/DDBJ whole genome shotgun (WGS) entry which is preliminary data.</text>
</comment>
<dbReference type="EMBL" id="NIVC01001255">
    <property type="protein sequence ID" value="PAA70255.1"/>
    <property type="molecule type" value="Genomic_DNA"/>
</dbReference>
<organism evidence="6 9">
    <name type="scientific">Macrostomum lignano</name>
    <dbReference type="NCBI Taxonomy" id="282301"/>
    <lineage>
        <taxon>Eukaryota</taxon>
        <taxon>Metazoa</taxon>
        <taxon>Spiralia</taxon>
        <taxon>Lophotrochozoa</taxon>
        <taxon>Platyhelminthes</taxon>
        <taxon>Rhabditophora</taxon>
        <taxon>Macrostomorpha</taxon>
        <taxon>Macrostomida</taxon>
        <taxon>Macrostomidae</taxon>
        <taxon>Macrostomum</taxon>
    </lineage>
</organism>
<keyword evidence="9" id="KW-1185">Reference proteome</keyword>
<dbReference type="GO" id="GO:0007015">
    <property type="term" value="P:actin filament organization"/>
    <property type="evidence" value="ECO:0007669"/>
    <property type="project" value="InterPro"/>
</dbReference>
<dbReference type="GO" id="GO:0005856">
    <property type="term" value="C:cytoskeleton"/>
    <property type="evidence" value="ECO:0007669"/>
    <property type="project" value="UniProtKB-SubCell"/>
</dbReference>
<evidence type="ECO:0000256" key="2">
    <source>
        <dbReference type="ARBA" id="ARBA00009511"/>
    </source>
</evidence>
<evidence type="ECO:0000313" key="8">
    <source>
        <dbReference type="EMBL" id="PAA83406.1"/>
    </source>
</evidence>
<dbReference type="PANTHER" id="PTHR20940:SF1">
    <property type="entry name" value="CIBOULOT, ISOFORM A"/>
    <property type="match status" value="1"/>
</dbReference>
<sequence length="89" mass="10220">MSTSEEAKPEFLSDVSKFNTEKLKKVESLDKTVLPSAEQVEQEKREVSLREEIEKGTELKHVEVQEKTVLPSKEEIEEEKKRQSQGDSS</sequence>
<feature type="region of interest" description="Disordered" evidence="5">
    <location>
        <begin position="64"/>
        <end position="89"/>
    </location>
</feature>
<dbReference type="Pfam" id="PF01290">
    <property type="entry name" value="Thymosin"/>
    <property type="match status" value="2"/>
</dbReference>
<evidence type="ECO:0000256" key="5">
    <source>
        <dbReference type="SAM" id="MobiDB-lite"/>
    </source>
</evidence>
<evidence type="ECO:0008006" key="10">
    <source>
        <dbReference type="Google" id="ProtNLM"/>
    </source>
</evidence>
<dbReference type="EMBL" id="NIVC01000420">
    <property type="protein sequence ID" value="PAA83406.1"/>
    <property type="molecule type" value="Genomic_DNA"/>
</dbReference>
<accession>A0A267DFY6</accession>
<reference evidence="6 9" key="1">
    <citation type="submission" date="2017-06" db="EMBL/GenBank/DDBJ databases">
        <title>A platform for efficient transgenesis in Macrostomum lignano, a flatworm model organism for stem cell research.</title>
        <authorList>
            <person name="Berezikov E."/>
        </authorList>
    </citation>
    <scope>NUCLEOTIDE SEQUENCE [LARGE SCALE GENOMIC DNA]</scope>
    <source>
        <strain evidence="6">DV1</strain>
        <tissue evidence="6">Whole organism</tissue>
    </source>
</reference>
<dbReference type="PANTHER" id="PTHR20940">
    <property type="entry name" value="TETRA THYMOSIN"/>
    <property type="match status" value="1"/>
</dbReference>
<comment type="similarity">
    <text evidence="2">Belongs to the thymosin beta family.</text>
</comment>
<gene>
    <name evidence="8" type="ORF">BOX15_Mlig016979g1</name>
    <name evidence="7" type="ORF">BOX15_Mlig026427g1</name>
    <name evidence="6" type="ORF">BOX15_Mlig026427g2</name>
</gene>